<evidence type="ECO:0000313" key="3">
    <source>
        <dbReference type="Proteomes" id="UP000774935"/>
    </source>
</evidence>
<reference evidence="2 3" key="1">
    <citation type="submission" date="2021-07" db="EMBL/GenBank/DDBJ databases">
        <authorList>
            <person name="Kim M.K."/>
        </authorList>
    </citation>
    <scope>NUCLEOTIDE SEQUENCE [LARGE SCALE GENOMIC DNA]</scope>
    <source>
        <strain evidence="2 3">HLY7-15</strain>
    </source>
</reference>
<dbReference type="RefSeq" id="WP_199108740.1">
    <property type="nucleotide sequence ID" value="NZ_JAHWXQ010000001.1"/>
</dbReference>
<protein>
    <recommendedName>
        <fullName evidence="4">DUF4369 domain-containing protein</fullName>
    </recommendedName>
</protein>
<sequence>MLSHKKHLNGFVLAVCLMLVASFSFAQGKNEAGSSSKGNAYYYPNFKKGTVTFITGTANTGILNYNVLNEEIAYINTRKDTLTFDQMYLIDKITIDSDTFYYDTHGGSVLKLLKNINGRKLLVKENPGNNASTIAKTYYVTNKSDYVPASTPNIINLFPSHASTLRKYIEEHNLKLKSEEEISKLLEYAANL</sequence>
<evidence type="ECO:0000256" key="1">
    <source>
        <dbReference type="SAM" id="SignalP"/>
    </source>
</evidence>
<gene>
    <name evidence="2" type="ORF">KYK27_04100</name>
</gene>
<accession>A0ABS6X882</accession>
<evidence type="ECO:0008006" key="4">
    <source>
        <dbReference type="Google" id="ProtNLM"/>
    </source>
</evidence>
<name>A0ABS6X882_9BACT</name>
<feature type="signal peptide" evidence="1">
    <location>
        <begin position="1"/>
        <end position="26"/>
    </location>
</feature>
<dbReference type="EMBL" id="JAHWXQ010000001">
    <property type="protein sequence ID" value="MBW3364212.1"/>
    <property type="molecule type" value="Genomic_DNA"/>
</dbReference>
<evidence type="ECO:0000313" key="2">
    <source>
        <dbReference type="EMBL" id="MBW3364212.1"/>
    </source>
</evidence>
<dbReference type="Proteomes" id="UP000774935">
    <property type="component" value="Unassembled WGS sequence"/>
</dbReference>
<comment type="caution">
    <text evidence="2">The sequence shown here is derived from an EMBL/GenBank/DDBJ whole genome shotgun (WGS) entry which is preliminary data.</text>
</comment>
<organism evidence="2 3">
    <name type="scientific">Pontibacter populi</name>
    <dbReference type="NCBI Taxonomy" id="890055"/>
    <lineage>
        <taxon>Bacteria</taxon>
        <taxon>Pseudomonadati</taxon>
        <taxon>Bacteroidota</taxon>
        <taxon>Cytophagia</taxon>
        <taxon>Cytophagales</taxon>
        <taxon>Hymenobacteraceae</taxon>
        <taxon>Pontibacter</taxon>
    </lineage>
</organism>
<feature type="chain" id="PRO_5045128948" description="DUF4369 domain-containing protein" evidence="1">
    <location>
        <begin position="27"/>
        <end position="192"/>
    </location>
</feature>
<proteinExistence type="predicted"/>
<keyword evidence="3" id="KW-1185">Reference proteome</keyword>
<keyword evidence="1" id="KW-0732">Signal</keyword>